<dbReference type="EMBL" id="SRMA01026473">
    <property type="protein sequence ID" value="TRY83488.1"/>
    <property type="molecule type" value="Genomic_DNA"/>
</dbReference>
<evidence type="ECO:0008006" key="4">
    <source>
        <dbReference type="Google" id="ProtNLM"/>
    </source>
</evidence>
<comment type="caution">
    <text evidence="2">The sequence shown here is derived from an EMBL/GenBank/DDBJ whole genome shotgun (WGS) entry which is preliminary data.</text>
</comment>
<organism evidence="2 3">
    <name type="scientific">Danionella cerebrum</name>
    <dbReference type="NCBI Taxonomy" id="2873325"/>
    <lineage>
        <taxon>Eukaryota</taxon>
        <taxon>Metazoa</taxon>
        <taxon>Chordata</taxon>
        <taxon>Craniata</taxon>
        <taxon>Vertebrata</taxon>
        <taxon>Euteleostomi</taxon>
        <taxon>Actinopterygii</taxon>
        <taxon>Neopterygii</taxon>
        <taxon>Teleostei</taxon>
        <taxon>Ostariophysi</taxon>
        <taxon>Cypriniformes</taxon>
        <taxon>Danionidae</taxon>
        <taxon>Danioninae</taxon>
        <taxon>Danionella</taxon>
    </lineage>
</organism>
<feature type="coiled-coil region" evidence="1">
    <location>
        <begin position="470"/>
        <end position="528"/>
    </location>
</feature>
<dbReference type="PANTHER" id="PTHR18863:SF4">
    <property type="entry name" value="COILED-COIL DOMAIN-CONTAINING PROTEIN 170"/>
    <property type="match status" value="1"/>
</dbReference>
<dbReference type="AlphaFoldDB" id="A0A553Q0P0"/>
<keyword evidence="3" id="KW-1185">Reference proteome</keyword>
<dbReference type="PANTHER" id="PTHR18863">
    <property type="entry name" value="TSEC-2-RELATED"/>
    <property type="match status" value="1"/>
</dbReference>
<gene>
    <name evidence="2" type="ORF">DNTS_016223</name>
</gene>
<dbReference type="InterPro" id="IPR039139">
    <property type="entry name" value="CCDC170-like"/>
</dbReference>
<feature type="coiled-coil region" evidence="1">
    <location>
        <begin position="10"/>
        <end position="142"/>
    </location>
</feature>
<accession>A0A553Q0P0</accession>
<protein>
    <recommendedName>
        <fullName evidence="4">Coiled-coil domain-containing protein 170</fullName>
    </recommendedName>
</protein>
<proteinExistence type="predicted"/>
<keyword evidence="1" id="KW-0175">Coiled coil</keyword>
<dbReference type="STRING" id="623744.A0A553Q0P0"/>
<name>A0A553Q0P0_9TELE</name>
<reference evidence="2 3" key="1">
    <citation type="journal article" date="2019" name="Sci. Data">
        <title>Hybrid genome assembly and annotation of Danionella translucida.</title>
        <authorList>
            <person name="Kadobianskyi M."/>
            <person name="Schulze L."/>
            <person name="Schuelke M."/>
            <person name="Judkewitz B."/>
        </authorList>
    </citation>
    <scope>NUCLEOTIDE SEQUENCE [LARGE SCALE GENOMIC DNA]</scope>
    <source>
        <strain evidence="2 3">Bolton</strain>
    </source>
</reference>
<feature type="coiled-coil region" evidence="1">
    <location>
        <begin position="327"/>
        <end position="389"/>
    </location>
</feature>
<evidence type="ECO:0000313" key="3">
    <source>
        <dbReference type="Proteomes" id="UP000316079"/>
    </source>
</evidence>
<evidence type="ECO:0000313" key="2">
    <source>
        <dbReference type="EMBL" id="TRY83488.1"/>
    </source>
</evidence>
<feature type="coiled-coil region" evidence="1">
    <location>
        <begin position="553"/>
        <end position="580"/>
    </location>
</feature>
<sequence length="652" mass="75540">MEECVIQQHLSHYKQATETAREELAALQAKFTSLQSQLLESQTKVASQEEILKNMKEVIDRHKEREARQESLISSLRERNINTEQEMISISVSKSTMEMRIHTLSQENQEIKEKIMELDVKAKQYFAEYNKAKEESAKTQRKSEEFLSALASKFSVNASVKADLMDNVLVEVEEWCKERVQLHQSVSALEETVKLYEVECKASRETLKRLAMDLDQEQTLSTSRTNELKSSRQEFDMISLKKLSLERENQSFKSSLQETEAALGSALQRCRHLENLSQDLEKRLEVCQSEAQASLDLHKAFMRNLEDLLDDQSLSVPHTDHDILRALTALCKEYQRKEKSLVEMEAKLLEMTEQVSSLKGHQNISEERNQELQKKIQSVEEELLNAEVSSDRMKLHKQQLFLDQLWETLKLDVVAPDLGFDLRLHAMLTRAQQLCRQENKALLENRTQVYSLQRKLREQKAGLESRDLHLDLLRRKLQHLEEHKQKSLAREKDDEETQKMTQKLQKRLDRAQAELSTLRFSNTQLKAQLADTHELKIKVLEQSKDLRKLVKSKVKTEKKLSSVESELKQQEVKAKEESHQTQRLLQTQSGAIADLAHSEKQFLDFYTAVSQVLAIECTSCAPNCEVLRCLENLIGSHQRLCPSRRPHSLETP</sequence>
<feature type="coiled-coil region" evidence="1">
    <location>
        <begin position="242"/>
        <end position="290"/>
    </location>
</feature>
<evidence type="ECO:0000256" key="1">
    <source>
        <dbReference type="SAM" id="Coils"/>
    </source>
</evidence>
<dbReference type="Proteomes" id="UP000316079">
    <property type="component" value="Unassembled WGS sequence"/>
</dbReference>
<dbReference type="OrthoDB" id="5832575at2759"/>